<organism evidence="2 3">
    <name type="scientific">Antiquaquibacter soli</name>
    <dbReference type="NCBI Taxonomy" id="3064523"/>
    <lineage>
        <taxon>Bacteria</taxon>
        <taxon>Bacillati</taxon>
        <taxon>Actinomycetota</taxon>
        <taxon>Actinomycetes</taxon>
        <taxon>Micrococcales</taxon>
        <taxon>Microbacteriaceae</taxon>
        <taxon>Antiquaquibacter</taxon>
    </lineage>
</organism>
<keyword evidence="1" id="KW-1133">Transmembrane helix</keyword>
<evidence type="ECO:0000313" key="2">
    <source>
        <dbReference type="EMBL" id="MDO7883717.1"/>
    </source>
</evidence>
<dbReference type="Proteomes" id="UP001241072">
    <property type="component" value="Unassembled WGS sequence"/>
</dbReference>
<evidence type="ECO:0000313" key="3">
    <source>
        <dbReference type="Proteomes" id="UP001241072"/>
    </source>
</evidence>
<proteinExistence type="predicted"/>
<sequence>MKILLIALGAAGTAAIAVSGWLPAAGLDLVVERPSGAAFVLSAWIGGVGVGLLIVALVMAAVVLPLGLTLRRVSRALGSDVGLLVVAQKTPELQELVSHQTNEVLPTYVVIHVGRQSTQVWARGTPIATFANRDLFDLRVTDSFTSRPVPAIQVNVRGKHSGSLKFVPSRKGVELMPILNRDKVNALAKLMWPGLSSS</sequence>
<keyword evidence="3" id="KW-1185">Reference proteome</keyword>
<reference evidence="2 3" key="1">
    <citation type="submission" date="2023-07" db="EMBL/GenBank/DDBJ databases">
        <title>Protaetiibacter sp. nov WY-16 isolated from soil.</title>
        <authorList>
            <person name="Liu B."/>
            <person name="Wan Y."/>
        </authorList>
    </citation>
    <scope>NUCLEOTIDE SEQUENCE [LARGE SCALE GENOMIC DNA]</scope>
    <source>
        <strain evidence="2 3">WY-16</strain>
    </source>
</reference>
<accession>A0ABT9BTK7</accession>
<protein>
    <recommendedName>
        <fullName evidence="4">DUF502 domain-containing protein</fullName>
    </recommendedName>
</protein>
<feature type="transmembrane region" description="Helical" evidence="1">
    <location>
        <begin position="43"/>
        <end position="68"/>
    </location>
</feature>
<comment type="caution">
    <text evidence="2">The sequence shown here is derived from an EMBL/GenBank/DDBJ whole genome shotgun (WGS) entry which is preliminary data.</text>
</comment>
<dbReference type="EMBL" id="JAUQUB010000010">
    <property type="protein sequence ID" value="MDO7883717.1"/>
    <property type="molecule type" value="Genomic_DNA"/>
</dbReference>
<keyword evidence="1" id="KW-0812">Transmembrane</keyword>
<keyword evidence="1" id="KW-0472">Membrane</keyword>
<name>A0ABT9BTK7_9MICO</name>
<dbReference type="RefSeq" id="WP_305004141.1">
    <property type="nucleotide sequence ID" value="NZ_JAUQUB010000010.1"/>
</dbReference>
<evidence type="ECO:0008006" key="4">
    <source>
        <dbReference type="Google" id="ProtNLM"/>
    </source>
</evidence>
<evidence type="ECO:0000256" key="1">
    <source>
        <dbReference type="SAM" id="Phobius"/>
    </source>
</evidence>
<gene>
    <name evidence="2" type="ORF">Q5716_15900</name>
</gene>